<feature type="compositionally biased region" description="Low complexity" evidence="2">
    <location>
        <begin position="896"/>
        <end position="906"/>
    </location>
</feature>
<feature type="compositionally biased region" description="Polar residues" evidence="2">
    <location>
        <begin position="1369"/>
        <end position="1378"/>
    </location>
</feature>
<feature type="compositionally biased region" description="Low complexity" evidence="2">
    <location>
        <begin position="2034"/>
        <end position="2045"/>
    </location>
</feature>
<dbReference type="Gene3D" id="3.30.70.330">
    <property type="match status" value="3"/>
</dbReference>
<dbReference type="InParanoid" id="A0A3B3HPV5"/>
<feature type="region of interest" description="Disordered" evidence="2">
    <location>
        <begin position="414"/>
        <end position="454"/>
    </location>
</feature>
<feature type="region of interest" description="Disordered" evidence="2">
    <location>
        <begin position="894"/>
        <end position="939"/>
    </location>
</feature>
<feature type="compositionally biased region" description="Basic and acidic residues" evidence="2">
    <location>
        <begin position="524"/>
        <end position="589"/>
    </location>
</feature>
<feature type="region of interest" description="Disordered" evidence="2">
    <location>
        <begin position="2030"/>
        <end position="2089"/>
    </location>
</feature>
<reference evidence="4 5" key="1">
    <citation type="journal article" date="2007" name="Nature">
        <title>The medaka draft genome and insights into vertebrate genome evolution.</title>
        <authorList>
            <person name="Kasahara M."/>
            <person name="Naruse K."/>
            <person name="Sasaki S."/>
            <person name="Nakatani Y."/>
            <person name="Qu W."/>
            <person name="Ahsan B."/>
            <person name="Yamada T."/>
            <person name="Nagayasu Y."/>
            <person name="Doi K."/>
            <person name="Kasai Y."/>
            <person name="Jindo T."/>
            <person name="Kobayashi D."/>
            <person name="Shimada A."/>
            <person name="Toyoda A."/>
            <person name="Kuroki Y."/>
            <person name="Fujiyama A."/>
            <person name="Sasaki T."/>
            <person name="Shimizu A."/>
            <person name="Asakawa S."/>
            <person name="Shimizu N."/>
            <person name="Hashimoto S."/>
            <person name="Yang J."/>
            <person name="Lee Y."/>
            <person name="Matsushima K."/>
            <person name="Sugano S."/>
            <person name="Sakaizumi M."/>
            <person name="Narita T."/>
            <person name="Ohishi K."/>
            <person name="Haga S."/>
            <person name="Ohta F."/>
            <person name="Nomoto H."/>
            <person name="Nogata K."/>
            <person name="Morishita T."/>
            <person name="Endo T."/>
            <person name="Shin-I T."/>
            <person name="Takeda H."/>
            <person name="Morishita S."/>
            <person name="Kohara Y."/>
        </authorList>
    </citation>
    <scope>NUCLEOTIDE SEQUENCE [LARGE SCALE GENOMIC DNA]</scope>
    <source>
        <strain evidence="4 5">Hd-rR</strain>
    </source>
</reference>
<feature type="region of interest" description="Disordered" evidence="2">
    <location>
        <begin position="288"/>
        <end position="314"/>
    </location>
</feature>
<reference evidence="4" key="2">
    <citation type="submission" date="2025-08" db="UniProtKB">
        <authorList>
            <consortium name="Ensembl"/>
        </authorList>
    </citation>
    <scope>IDENTIFICATION</scope>
    <source>
        <strain evidence="4">Hd-rR</strain>
    </source>
</reference>
<dbReference type="Ensembl" id="ENSORLT00000039371.1">
    <property type="protein sequence ID" value="ENSORLP00000033326.1"/>
    <property type="gene ID" value="ENSORLG00000026093.1"/>
</dbReference>
<dbReference type="Bgee" id="ENSORLG00000026093">
    <property type="expression patterns" value="Expressed in pharyngeal gill and 11 other cell types or tissues"/>
</dbReference>
<feature type="region of interest" description="Disordered" evidence="2">
    <location>
        <begin position="196"/>
        <end position="224"/>
    </location>
</feature>
<dbReference type="PANTHER" id="PTHR24216">
    <property type="entry name" value="PAXILLIN-RELATED"/>
    <property type="match status" value="1"/>
</dbReference>
<accession>A0A3B3HPV5</accession>
<feature type="compositionally biased region" description="Basic and acidic residues" evidence="2">
    <location>
        <begin position="2049"/>
        <end position="2061"/>
    </location>
</feature>
<feature type="region of interest" description="Disordered" evidence="2">
    <location>
        <begin position="1106"/>
        <end position="1147"/>
    </location>
</feature>
<evidence type="ECO:0000313" key="5">
    <source>
        <dbReference type="Proteomes" id="UP000001038"/>
    </source>
</evidence>
<dbReference type="GO" id="GO:0005925">
    <property type="term" value="C:focal adhesion"/>
    <property type="evidence" value="ECO:0007669"/>
    <property type="project" value="UniProtKB-SubCell"/>
</dbReference>
<dbReference type="GeneTree" id="ENSGT00990000203723"/>
<dbReference type="InterPro" id="IPR012677">
    <property type="entry name" value="Nucleotide-bd_a/b_plait_sf"/>
</dbReference>
<organism evidence="4 5">
    <name type="scientific">Oryzias latipes</name>
    <name type="common">Japanese rice fish</name>
    <name type="synonym">Japanese killifish</name>
    <dbReference type="NCBI Taxonomy" id="8090"/>
    <lineage>
        <taxon>Eukaryota</taxon>
        <taxon>Metazoa</taxon>
        <taxon>Chordata</taxon>
        <taxon>Craniata</taxon>
        <taxon>Vertebrata</taxon>
        <taxon>Euteleostomi</taxon>
        <taxon>Actinopterygii</taxon>
        <taxon>Neopterygii</taxon>
        <taxon>Teleostei</taxon>
        <taxon>Neoteleostei</taxon>
        <taxon>Acanthomorphata</taxon>
        <taxon>Ovalentaria</taxon>
        <taxon>Atherinomorphae</taxon>
        <taxon>Beloniformes</taxon>
        <taxon>Adrianichthyidae</taxon>
        <taxon>Oryziinae</taxon>
        <taxon>Oryzias</taxon>
    </lineage>
</organism>
<feature type="compositionally biased region" description="Polar residues" evidence="2">
    <location>
        <begin position="915"/>
        <end position="925"/>
    </location>
</feature>
<feature type="compositionally biased region" description="Basic and acidic residues" evidence="2">
    <location>
        <begin position="1210"/>
        <end position="1224"/>
    </location>
</feature>
<feature type="region of interest" description="Disordered" evidence="2">
    <location>
        <begin position="1934"/>
        <end position="2017"/>
    </location>
</feature>
<feature type="compositionally biased region" description="Polar residues" evidence="2">
    <location>
        <begin position="506"/>
        <end position="523"/>
    </location>
</feature>
<feature type="compositionally biased region" description="Basic and acidic residues" evidence="2">
    <location>
        <begin position="737"/>
        <end position="786"/>
    </location>
</feature>
<dbReference type="STRING" id="8090.ENSORLP00000033326"/>
<feature type="compositionally biased region" description="Basic and acidic residues" evidence="2">
    <location>
        <begin position="436"/>
        <end position="447"/>
    </location>
</feature>
<feature type="compositionally biased region" description="Polar residues" evidence="2">
    <location>
        <begin position="414"/>
        <end position="430"/>
    </location>
</feature>
<feature type="compositionally biased region" description="Basic residues" evidence="2">
    <location>
        <begin position="590"/>
        <end position="700"/>
    </location>
</feature>
<keyword evidence="5" id="KW-1185">Reference proteome</keyword>
<comment type="subcellular location">
    <subcellularLocation>
        <location evidence="1">Cell junction</location>
        <location evidence="1">Focal adhesion</location>
    </subcellularLocation>
</comment>
<dbReference type="InterPro" id="IPR013087">
    <property type="entry name" value="Znf_C2H2_type"/>
</dbReference>
<feature type="compositionally biased region" description="Basic and acidic residues" evidence="2">
    <location>
        <begin position="1349"/>
        <end position="1361"/>
    </location>
</feature>
<feature type="compositionally biased region" description="Basic and acidic residues" evidence="2">
    <location>
        <begin position="1270"/>
        <end position="1305"/>
    </location>
</feature>
<sequence>MSNPFYNVFVAGQSSSIQGEQLLVDEQPQRDLSTGLPHLHSEPSLCFSGTTSLKSVGLATSMTHGSENNAARLEGTTTASIFSCTSDGFNSSSAEFLATSDDLNVGGTNIVDQSDLPDLNDLAITRQAAAKILINYGLEKEDLDELILCPAEQTTAQNLPRTLWKIRMKKAMRAATENKSPLYSEAPFPSRDYGLDAVSAPEGDGTGQAPVPPNTGQSREVIDSGHLEKYTAVVDKNMDITDSAVKSGDVLHNEKFSKQPPQEGRTLVKSSVLNLLVTNVGLKRNSETPLGSGSVKLLQNEPNSSLTKSKSEVSKSSLLEKLDPTVEPGYGSFTEIIPKPDWISMKGNAISFANSQMEIQDEVPKFTVKSMEQPPQHLLQSHIVQTVVSQVVPAYKPVSFPYFNFPARNDSPFPQSVTRPCSSVHLSPQQVLDPAKTNEKPSLEKSTAKSPPSVTMMHDFAGFTPSKFPHTCSLCKKTCSQMKEWISHKNTSLHLKNCKDLREHSSSPQDDWTFTSRNHSCSKSLERDCSPRRSEKSRLSPRRSIERHPSPRRSIERHPSPRRSIERRPSPMRSRDRCLSPMRSRERRLSPRRSRERRLSPRRSRERRPSPRRSRERRPSPRRSRERRPSPRRSRERRPSPRRSRERRSSPRRSRERRLSPRRSRERRLSPRRSKERRPSPRRSRERRPLPRRIIVRRSSSRSSSERESLPRRGIERRSSSRSSIERWFSPKRSKERRSSSRSSREQESLPRRSRERRSSSRINEEKRLSPRLSHERSTSPKRIEEGYLLESSRSSQQKKDGKPSSLTKICKRKASLPEPSSSQKKPCSLENLTERLLKAPVVQSLSGQPNVEDMVKTVIPVVLEELARMSSSSSLSSPTSLSKLIKDSSGESMISLAGSTSSPSSAVKVEKSTKMGSSPLQNKNSSSVKSKYSKPSPPTMVKLKGTFDTLCHSDLISAMDIFGKTKSVLLFKSKQEARVCFEKEEAALKLKASQNFEIKGVTVTVVPEKDVVFDKPTQTSTLEQTNPQLNSLDRSVNTSQMTSTVLSFKKLLSLPEKSQPISTGKPTTKATSTIVKENTGPTKKTVKCIKTKSIINKAPIDSAVVKTEPSMEQEERSETEDSKQEMPESAEENVLSHKKTPQTEKPADVIVTKLSKEVLASKAEIASATEQINCSATKEKLEEPPKCSTVENLPIKSPENQINLLHPAHSKDKDGMNAKKEMSESTVSQSQPVPSEVQVETSETKDQEPIVEARDTTEAIQTKDAAASEMKDHAELPEVAVEAKDVSESEQEEKARESEPKPKVETSAVDEEGKKTDPDSLPSKPNKIPPLTSTLESKLDVPSTDPCMKPEDNQQERPETSVKAATAPESSGNQSASAEAKMNVGVEAKTHETAKIQETPASVFSSNIPTSISASAKTQQKRRTLPKNKSVLLRHHQTNIDSYFTLQKINCIQPSQNVFSKSLSLSSTLVLITNLPKQHDCPYTEEEVVNFLCQFGFKYAHDNIYIFARKCMALVLMPNRWAVNDIIKASRSSRLALGKSKLNASVVTSNILMSPLGFYKSVLKMTPFSLTDDESVVYIQEISPSETEDLITVLKQIGSVINYLPLVNKIFIEFETMYDTDRLGVWYSLLKRRRGHKVWRLKTPRFTSAPIPPRFPMKALPKNEEIIDGAAIVPSSDTVPPGSAPPFWVTMTTSPYVFPTVSPWFNIPAFLTVQDLNDIIKASNEASAFSTVMLTGFPEGNYTQQDVAKLVEPYFPKDDPHALNHNLVILPLQRRAFVCFCSWDVCCRFIQDHMESPVSIRGCKLQLHLVLEDLQLGSSEDLVYKTLMKWSHIYVSDLDGLEDRLLCVEISEAKLGLIKGVVTEMASAAALVNFLPLANKIWVEMLETSGVAEVMEKLFSMKESSKDQLWSKVGRIDTLKSLKERSNIASKVPMDLTVDDGHPAGTTDVLPAASESTDAGSAEPASPGDEATAPTSTDAAAAPQKEQGRNEQPQTPGNTPVPGQIQQNTAPEPQAPVERLKTEGGALKEEQRAAGGPAEAALEAKQAPTHEKDAAARKMQTDAASEGICSKPPASATTAEISRPPLPNVFTATDDPSLTAGEKMGTLLRLQHICKDSTTRWRLYIQALMTQRSLNALLSLCSPLQ</sequence>
<dbReference type="PANTHER" id="PTHR24216:SF8">
    <property type="entry name" value="PAXILLIN, ISOFORM F"/>
    <property type="match status" value="1"/>
</dbReference>
<evidence type="ECO:0000259" key="3">
    <source>
        <dbReference type="PROSITE" id="PS00028"/>
    </source>
</evidence>
<feature type="compositionally biased region" description="Basic and acidic residues" evidence="2">
    <location>
        <begin position="704"/>
        <end position="719"/>
    </location>
</feature>
<protein>
    <recommendedName>
        <fullName evidence="3">C2H2-type domain-containing protein</fullName>
    </recommendedName>
</protein>
<feature type="region of interest" description="Disordered" evidence="2">
    <location>
        <begin position="1207"/>
        <end position="1380"/>
    </location>
</feature>
<feature type="compositionally biased region" description="Polar residues" evidence="2">
    <location>
        <begin position="1225"/>
        <end position="1242"/>
    </location>
</feature>
<feature type="compositionally biased region" description="Basic and acidic residues" evidence="2">
    <location>
        <begin position="1243"/>
        <end position="1258"/>
    </location>
</feature>
<feature type="region of interest" description="Disordered" evidence="2">
    <location>
        <begin position="502"/>
        <end position="827"/>
    </location>
</feature>
<feature type="compositionally biased region" description="Low complexity" evidence="2">
    <location>
        <begin position="926"/>
        <end position="935"/>
    </location>
</feature>
<name>A0A3B3HPV5_ORYLA</name>
<feature type="domain" description="C2H2-type" evidence="3">
    <location>
        <begin position="472"/>
        <end position="494"/>
    </location>
</feature>
<evidence type="ECO:0000256" key="2">
    <source>
        <dbReference type="SAM" id="MobiDB-lite"/>
    </source>
</evidence>
<dbReference type="Proteomes" id="UP000001038">
    <property type="component" value="Chromosome 18"/>
</dbReference>
<feature type="compositionally biased region" description="Low complexity" evidence="2">
    <location>
        <begin position="1972"/>
        <end position="1984"/>
    </location>
</feature>
<feature type="compositionally biased region" description="Basic and acidic residues" evidence="2">
    <location>
        <begin position="1114"/>
        <end position="1127"/>
    </location>
</feature>
<evidence type="ECO:0000256" key="1">
    <source>
        <dbReference type="ARBA" id="ARBA00004246"/>
    </source>
</evidence>
<evidence type="ECO:0000313" key="4">
    <source>
        <dbReference type="Ensembl" id="ENSORLP00000033326.1"/>
    </source>
</evidence>
<dbReference type="PROSITE" id="PS00028">
    <property type="entry name" value="ZINC_FINGER_C2H2_1"/>
    <property type="match status" value="1"/>
</dbReference>
<proteinExistence type="predicted"/>
<reference evidence="4" key="3">
    <citation type="submission" date="2025-09" db="UniProtKB">
        <authorList>
            <consortium name="Ensembl"/>
        </authorList>
    </citation>
    <scope>IDENTIFICATION</scope>
    <source>
        <strain evidence="4">Hd-rR</strain>
    </source>
</reference>